<evidence type="ECO:0000313" key="2">
    <source>
        <dbReference type="Proteomes" id="UP001148737"/>
    </source>
</evidence>
<reference evidence="1" key="1">
    <citation type="submission" date="2022-07" db="EMBL/GenBank/DDBJ databases">
        <title>Genome Sequence of Lecanicillium saksenae.</title>
        <authorList>
            <person name="Buettner E."/>
        </authorList>
    </citation>
    <scope>NUCLEOTIDE SEQUENCE</scope>
    <source>
        <strain evidence="1">VT-O1</strain>
    </source>
</reference>
<evidence type="ECO:0000313" key="1">
    <source>
        <dbReference type="EMBL" id="KAJ3487266.1"/>
    </source>
</evidence>
<name>A0ACC1QQX9_9HYPO</name>
<keyword evidence="2" id="KW-1185">Reference proteome</keyword>
<comment type="caution">
    <text evidence="1">The sequence shown here is derived from an EMBL/GenBank/DDBJ whole genome shotgun (WGS) entry which is preliminary data.</text>
</comment>
<protein>
    <submittedName>
        <fullName evidence="1">Uncharacterized protein</fullName>
    </submittedName>
</protein>
<dbReference type="Proteomes" id="UP001148737">
    <property type="component" value="Unassembled WGS sequence"/>
</dbReference>
<gene>
    <name evidence="1" type="ORF">NLG97_g6450</name>
</gene>
<accession>A0ACC1QQX9</accession>
<proteinExistence type="predicted"/>
<dbReference type="EMBL" id="JANAKD010000852">
    <property type="protein sequence ID" value="KAJ3487266.1"/>
    <property type="molecule type" value="Genomic_DNA"/>
</dbReference>
<sequence>MNRSRSVSRRPSFRLRDDSISPTRSASRSSSIGSAFKADRSRSQSPAPSAYHRREQASSSSISKSTVLAGIGIAALVARKFWPKSSSSGSSSNGGNASAAAERDDRSSHARRAARDWQGPRGRGVERRSHRQASTLSGCDHGRGRPGMRGDDAGYYLREPRRRSVDRRSWGGDDARSNVQSATGYGRGYS</sequence>
<organism evidence="1 2">
    <name type="scientific">Lecanicillium saksenae</name>
    <dbReference type="NCBI Taxonomy" id="468837"/>
    <lineage>
        <taxon>Eukaryota</taxon>
        <taxon>Fungi</taxon>
        <taxon>Dikarya</taxon>
        <taxon>Ascomycota</taxon>
        <taxon>Pezizomycotina</taxon>
        <taxon>Sordariomycetes</taxon>
        <taxon>Hypocreomycetidae</taxon>
        <taxon>Hypocreales</taxon>
        <taxon>Cordycipitaceae</taxon>
        <taxon>Lecanicillium</taxon>
    </lineage>
</organism>